<dbReference type="Pfam" id="PF02348">
    <property type="entry name" value="CTP_transf_3"/>
    <property type="match status" value="1"/>
</dbReference>
<evidence type="ECO:0000313" key="2">
    <source>
        <dbReference type="Proteomes" id="UP000198921"/>
    </source>
</evidence>
<dbReference type="AlphaFoldDB" id="A0A1H3EAY5"/>
<dbReference type="OrthoDB" id="9805604at2"/>
<dbReference type="EMBL" id="FNOT01000003">
    <property type="protein sequence ID" value="SDX75074.1"/>
    <property type="molecule type" value="Genomic_DNA"/>
</dbReference>
<reference evidence="2" key="1">
    <citation type="submission" date="2016-10" db="EMBL/GenBank/DDBJ databases">
        <authorList>
            <person name="Varghese N."/>
            <person name="Submissions S."/>
        </authorList>
    </citation>
    <scope>NUCLEOTIDE SEQUENCE [LARGE SCALE GENOMIC DNA]</scope>
    <source>
        <strain evidence="2">DSM 45422</strain>
    </source>
</reference>
<dbReference type="InterPro" id="IPR050793">
    <property type="entry name" value="CMP-NeuNAc_synthase"/>
</dbReference>
<keyword evidence="1" id="KW-0808">Transferase</keyword>
<accession>A0A1H3EAY5</accession>
<gene>
    <name evidence="1" type="ORF">SAMN05660209_01094</name>
</gene>
<keyword evidence="1" id="KW-0548">Nucleotidyltransferase</keyword>
<evidence type="ECO:0000313" key="1">
    <source>
        <dbReference type="EMBL" id="SDX75074.1"/>
    </source>
</evidence>
<organism evidence="1 2">
    <name type="scientific">Geodermatophilus africanus</name>
    <dbReference type="NCBI Taxonomy" id="1137993"/>
    <lineage>
        <taxon>Bacteria</taxon>
        <taxon>Bacillati</taxon>
        <taxon>Actinomycetota</taxon>
        <taxon>Actinomycetes</taxon>
        <taxon>Geodermatophilales</taxon>
        <taxon>Geodermatophilaceae</taxon>
        <taxon>Geodermatophilus</taxon>
    </lineage>
</organism>
<name>A0A1H3EAY5_9ACTN</name>
<keyword evidence="2" id="KW-1185">Reference proteome</keyword>
<dbReference type="STRING" id="1137993.SAMN05660209_01094"/>
<dbReference type="CDD" id="cd02513">
    <property type="entry name" value="CMP-NeuAc_Synthase"/>
    <property type="match status" value="1"/>
</dbReference>
<sequence>MSRGAVSVAGVPAPGNAPRVVGVVPARAGSQGLPGKNLARIGGLSLVGHAVRAARDAGVGEVVVTTDGADIAAEARALGCTVVHRPAELATGASRTVDAVLHAVRSLALADDTLVLLLQPTSPLRTGDDVRAVLARHAAGDVGSTLTGCAVGHHPLKQLLVDDAGTASPVRAWADLEAPRQQLPRALRPNGAVYVTAAGAIAAAGAVLVPPLAVVEMPEERSLDVDTAEDLAAARALLEGRGA</sequence>
<dbReference type="PANTHER" id="PTHR21485:SF6">
    <property type="entry name" value="N-ACYLNEURAMINATE CYTIDYLYLTRANSFERASE-RELATED"/>
    <property type="match status" value="1"/>
</dbReference>
<dbReference type="Gene3D" id="3.90.550.10">
    <property type="entry name" value="Spore Coat Polysaccharide Biosynthesis Protein SpsA, Chain A"/>
    <property type="match status" value="1"/>
</dbReference>
<dbReference type="InterPro" id="IPR003329">
    <property type="entry name" value="Cytidylyl_trans"/>
</dbReference>
<protein>
    <submittedName>
        <fullName evidence="1">N-acylneuraminate cytidylyltransferase</fullName>
    </submittedName>
</protein>
<dbReference type="PANTHER" id="PTHR21485">
    <property type="entry name" value="HAD SUPERFAMILY MEMBERS CMAS AND KDSC"/>
    <property type="match status" value="1"/>
</dbReference>
<dbReference type="InterPro" id="IPR029044">
    <property type="entry name" value="Nucleotide-diphossugar_trans"/>
</dbReference>
<dbReference type="Proteomes" id="UP000198921">
    <property type="component" value="Unassembled WGS sequence"/>
</dbReference>
<dbReference type="SUPFAM" id="SSF53448">
    <property type="entry name" value="Nucleotide-diphospho-sugar transferases"/>
    <property type="match status" value="1"/>
</dbReference>
<dbReference type="GO" id="GO:0008781">
    <property type="term" value="F:N-acylneuraminate cytidylyltransferase activity"/>
    <property type="evidence" value="ECO:0007669"/>
    <property type="project" value="TreeGrafter"/>
</dbReference>
<proteinExistence type="predicted"/>